<comment type="caution">
    <text evidence="9">The sequence shown here is derived from an EMBL/GenBank/DDBJ whole genome shotgun (WGS) entry which is preliminary data.</text>
</comment>
<dbReference type="CDD" id="cd12831">
    <property type="entry name" value="TmCorA-like_u2"/>
    <property type="match status" value="1"/>
</dbReference>
<evidence type="ECO:0000256" key="7">
    <source>
        <dbReference type="ARBA" id="ARBA00023136"/>
    </source>
</evidence>
<keyword evidence="6 8" id="KW-1133">Transmembrane helix</keyword>
<evidence type="ECO:0000256" key="4">
    <source>
        <dbReference type="ARBA" id="ARBA00022475"/>
    </source>
</evidence>
<comment type="function">
    <text evidence="8">Mediates influx of magnesium ions.</text>
</comment>
<dbReference type="Gene3D" id="1.20.58.340">
    <property type="entry name" value="Magnesium transport protein CorA, transmembrane region"/>
    <property type="match status" value="2"/>
</dbReference>
<keyword evidence="8" id="KW-0406">Ion transport</keyword>
<dbReference type="SUPFAM" id="SSF143865">
    <property type="entry name" value="CorA soluble domain-like"/>
    <property type="match status" value="1"/>
</dbReference>
<name>A0ABW0HXF3_9BACL</name>
<dbReference type="PANTHER" id="PTHR46494:SF1">
    <property type="entry name" value="CORA FAMILY METAL ION TRANSPORTER (EUROFUNG)"/>
    <property type="match status" value="1"/>
</dbReference>
<protein>
    <recommendedName>
        <fullName evidence="8">Magnesium transport protein CorA</fullName>
    </recommendedName>
</protein>
<comment type="subcellular location">
    <subcellularLocation>
        <location evidence="1">Cell membrane</location>
        <topology evidence="1">Multi-pass membrane protein</topology>
    </subcellularLocation>
    <subcellularLocation>
        <location evidence="8">Membrane</location>
        <topology evidence="8">Multi-pass membrane protein</topology>
    </subcellularLocation>
</comment>
<gene>
    <name evidence="8 9" type="primary">corA</name>
    <name evidence="9" type="ORF">ACFPOF_19640</name>
</gene>
<feature type="transmembrane region" description="Helical" evidence="8">
    <location>
        <begin position="259"/>
        <end position="279"/>
    </location>
</feature>
<dbReference type="Proteomes" id="UP001596113">
    <property type="component" value="Unassembled WGS sequence"/>
</dbReference>
<dbReference type="InterPro" id="IPR002523">
    <property type="entry name" value="MgTranspt_CorA/ZnTranspt_ZntB"/>
</dbReference>
<keyword evidence="5 8" id="KW-0812">Transmembrane</keyword>
<evidence type="ECO:0000256" key="5">
    <source>
        <dbReference type="ARBA" id="ARBA00022692"/>
    </source>
</evidence>
<keyword evidence="7 8" id="KW-0472">Membrane</keyword>
<feature type="transmembrane region" description="Helical" evidence="8">
    <location>
        <begin position="291"/>
        <end position="311"/>
    </location>
</feature>
<sequence>MLRAIAVNDKRQYEENISLDRLNDKDIAWYWIDFDSPTEDEIRLLEEFFGFHPLAVEDCLHFLQRPKVDHYDDDVHFFVLHSLNQETLEVDEVDFFLGPRGIVTFHLASSQEIEEVGEALEKIVTRDGIDQAYVAYMLLDKLVDHYFPVLYKIEDQLNDLEALGEKDADIQSLTSQVYDIRSDLLRIRRTVFPMRDLLYRIINSNKIPGVSQRLAYFTDIYDHLLKLTEMIESNREMTADLRDSYNSLRSNRMNAIMKTLTVMTTIFMPLTFIAGVYGMNFIHMPELQWRWGYFIVLGIMALLGAGMYGWFKIKGWFD</sequence>
<dbReference type="NCBIfam" id="TIGR00383">
    <property type="entry name" value="corA"/>
    <property type="match status" value="1"/>
</dbReference>
<evidence type="ECO:0000256" key="6">
    <source>
        <dbReference type="ARBA" id="ARBA00022989"/>
    </source>
</evidence>
<keyword evidence="3 8" id="KW-0813">Transport</keyword>
<dbReference type="InterPro" id="IPR004488">
    <property type="entry name" value="Mg/Co-transport_prot_CorA"/>
</dbReference>
<evidence type="ECO:0000313" key="10">
    <source>
        <dbReference type="Proteomes" id="UP001596113"/>
    </source>
</evidence>
<comment type="similarity">
    <text evidence="2 8">Belongs to the CorA metal ion transporter (MIT) (TC 1.A.35) family.</text>
</comment>
<dbReference type="InterPro" id="IPR045863">
    <property type="entry name" value="CorA_TM1_TM2"/>
</dbReference>
<dbReference type="RefSeq" id="WP_378135719.1">
    <property type="nucleotide sequence ID" value="NZ_JBHSMI010000028.1"/>
</dbReference>
<evidence type="ECO:0000313" key="9">
    <source>
        <dbReference type="EMBL" id="MFC5404960.1"/>
    </source>
</evidence>
<evidence type="ECO:0000256" key="1">
    <source>
        <dbReference type="ARBA" id="ARBA00004651"/>
    </source>
</evidence>
<organism evidence="9 10">
    <name type="scientific">Cohnella soli</name>
    <dbReference type="NCBI Taxonomy" id="425005"/>
    <lineage>
        <taxon>Bacteria</taxon>
        <taxon>Bacillati</taxon>
        <taxon>Bacillota</taxon>
        <taxon>Bacilli</taxon>
        <taxon>Bacillales</taxon>
        <taxon>Paenibacillaceae</taxon>
        <taxon>Cohnella</taxon>
    </lineage>
</organism>
<proteinExistence type="inferred from homology"/>
<dbReference type="Pfam" id="PF01544">
    <property type="entry name" value="CorA"/>
    <property type="match status" value="1"/>
</dbReference>
<dbReference type="EMBL" id="JBHSMI010000028">
    <property type="protein sequence ID" value="MFC5404960.1"/>
    <property type="molecule type" value="Genomic_DNA"/>
</dbReference>
<dbReference type="SUPFAM" id="SSF144083">
    <property type="entry name" value="Magnesium transport protein CorA, transmembrane region"/>
    <property type="match status" value="1"/>
</dbReference>
<keyword evidence="4 8" id="KW-1003">Cell membrane</keyword>
<evidence type="ECO:0000256" key="2">
    <source>
        <dbReference type="ARBA" id="ARBA00009765"/>
    </source>
</evidence>
<dbReference type="InterPro" id="IPR045861">
    <property type="entry name" value="CorA_cytoplasmic_dom"/>
</dbReference>
<reference evidence="10" key="1">
    <citation type="journal article" date="2019" name="Int. J. Syst. Evol. Microbiol.">
        <title>The Global Catalogue of Microorganisms (GCM) 10K type strain sequencing project: providing services to taxonomists for standard genome sequencing and annotation.</title>
        <authorList>
            <consortium name="The Broad Institute Genomics Platform"/>
            <consortium name="The Broad Institute Genome Sequencing Center for Infectious Disease"/>
            <person name="Wu L."/>
            <person name="Ma J."/>
        </authorList>
    </citation>
    <scope>NUCLEOTIDE SEQUENCE [LARGE SCALE GENOMIC DNA]</scope>
    <source>
        <strain evidence="10">CGMCC 1.18575</strain>
    </source>
</reference>
<keyword evidence="10" id="KW-1185">Reference proteome</keyword>
<evidence type="ECO:0000256" key="3">
    <source>
        <dbReference type="ARBA" id="ARBA00022448"/>
    </source>
</evidence>
<dbReference type="Gene3D" id="3.30.460.20">
    <property type="entry name" value="CorA soluble domain-like"/>
    <property type="match status" value="1"/>
</dbReference>
<dbReference type="PANTHER" id="PTHR46494">
    <property type="entry name" value="CORA FAMILY METAL ION TRANSPORTER (EUROFUNG)"/>
    <property type="match status" value="1"/>
</dbReference>
<keyword evidence="8" id="KW-0460">Magnesium</keyword>
<accession>A0ABW0HXF3</accession>
<evidence type="ECO:0000256" key="8">
    <source>
        <dbReference type="RuleBase" id="RU362010"/>
    </source>
</evidence>